<dbReference type="InterPro" id="IPR051122">
    <property type="entry name" value="SDR_DHRS6-like"/>
</dbReference>
<gene>
    <name evidence="4" type="ORF">H1R13_07915</name>
</gene>
<evidence type="ECO:0000256" key="2">
    <source>
        <dbReference type="ARBA" id="ARBA00023002"/>
    </source>
</evidence>
<dbReference type="Pfam" id="PF13561">
    <property type="entry name" value="adh_short_C2"/>
    <property type="match status" value="1"/>
</dbReference>
<dbReference type="InterPro" id="IPR036291">
    <property type="entry name" value="NAD(P)-bd_dom_sf"/>
</dbReference>
<feature type="region of interest" description="Disordered" evidence="3">
    <location>
        <begin position="68"/>
        <end position="97"/>
    </location>
</feature>
<dbReference type="PRINTS" id="PR00080">
    <property type="entry name" value="SDRFAMILY"/>
</dbReference>
<dbReference type="PANTHER" id="PTHR43477:SF1">
    <property type="entry name" value="DIHYDROANTICAPSIN 7-DEHYDROGENASE"/>
    <property type="match status" value="1"/>
</dbReference>
<evidence type="ECO:0000256" key="1">
    <source>
        <dbReference type="ARBA" id="ARBA00006484"/>
    </source>
</evidence>
<comment type="similarity">
    <text evidence="1">Belongs to the short-chain dehydrogenases/reductases (SDR) family.</text>
</comment>
<dbReference type="GO" id="GO:0016491">
    <property type="term" value="F:oxidoreductase activity"/>
    <property type="evidence" value="ECO:0007669"/>
    <property type="project" value="UniProtKB-KW"/>
</dbReference>
<sequence length="97" mass="9851">MTAEIAQMLKAGGGSIVNIASVEAHTVLSHSPVYTAPKHALIGLTKGTAADYAPVGMGVNSVSPGVIRTPLTTAPGQKDVTDRLEGEIPSGRLGESE</sequence>
<evidence type="ECO:0000256" key="3">
    <source>
        <dbReference type="SAM" id="MobiDB-lite"/>
    </source>
</evidence>
<dbReference type="PRINTS" id="PR00081">
    <property type="entry name" value="GDHRDH"/>
</dbReference>
<dbReference type="PANTHER" id="PTHR43477">
    <property type="entry name" value="DIHYDROANTICAPSIN 7-DEHYDROGENASE"/>
    <property type="match status" value="1"/>
</dbReference>
<evidence type="ECO:0000313" key="4">
    <source>
        <dbReference type="EMBL" id="MBC2864926.1"/>
    </source>
</evidence>
<proteinExistence type="inferred from homology"/>
<dbReference type="EMBL" id="JACMHY010000002">
    <property type="protein sequence ID" value="MBC2864926.1"/>
    <property type="molecule type" value="Genomic_DNA"/>
</dbReference>
<comment type="caution">
    <text evidence="4">The sequence shown here is derived from an EMBL/GenBank/DDBJ whole genome shotgun (WGS) entry which is preliminary data.</text>
</comment>
<dbReference type="AlphaFoldDB" id="A0A7X1LR08"/>
<dbReference type="RefSeq" id="WP_159671758.1">
    <property type="nucleotide sequence ID" value="NZ_JACMHY010000002.1"/>
</dbReference>
<dbReference type="InterPro" id="IPR002347">
    <property type="entry name" value="SDR_fam"/>
</dbReference>
<dbReference type="CDD" id="cd05233">
    <property type="entry name" value="SDR_c"/>
    <property type="match status" value="1"/>
</dbReference>
<reference evidence="4 5" key="1">
    <citation type="submission" date="2020-08" db="EMBL/GenBank/DDBJ databases">
        <title>Whole-Genome Sequence of French Clinical Streptomyces mexicanus Strain Q0842.</title>
        <authorList>
            <person name="Boxberger M."/>
            <person name="La Scola B."/>
        </authorList>
    </citation>
    <scope>NUCLEOTIDE SEQUENCE [LARGE SCALE GENOMIC DNA]</scope>
    <source>
        <strain evidence="4 5">Marseille-Q0842</strain>
    </source>
</reference>
<name>A0A7X1LR08_9ACTN</name>
<dbReference type="OrthoDB" id="286404at2"/>
<protein>
    <submittedName>
        <fullName evidence="4">SDR family oxidoreductase</fullName>
    </submittedName>
</protein>
<evidence type="ECO:0000313" key="5">
    <source>
        <dbReference type="Proteomes" id="UP000517694"/>
    </source>
</evidence>
<accession>A0A7X1LR08</accession>
<keyword evidence="5" id="KW-1185">Reference proteome</keyword>
<keyword evidence="2" id="KW-0560">Oxidoreductase</keyword>
<dbReference type="Proteomes" id="UP000517694">
    <property type="component" value="Unassembled WGS sequence"/>
</dbReference>
<organism evidence="4 5">
    <name type="scientific">Streptomyces mexicanus</name>
    <dbReference type="NCBI Taxonomy" id="178566"/>
    <lineage>
        <taxon>Bacteria</taxon>
        <taxon>Bacillati</taxon>
        <taxon>Actinomycetota</taxon>
        <taxon>Actinomycetes</taxon>
        <taxon>Kitasatosporales</taxon>
        <taxon>Streptomycetaceae</taxon>
        <taxon>Streptomyces</taxon>
    </lineage>
</organism>
<dbReference type="Gene3D" id="3.40.50.720">
    <property type="entry name" value="NAD(P)-binding Rossmann-like Domain"/>
    <property type="match status" value="1"/>
</dbReference>
<dbReference type="SUPFAM" id="SSF51735">
    <property type="entry name" value="NAD(P)-binding Rossmann-fold domains"/>
    <property type="match status" value="1"/>
</dbReference>